<proteinExistence type="predicted"/>
<sequence length="145" mass="15728">MSGTRLVDESLFFDPPGTPPDGVRLAGGECGGCATTTFPAQDSCPRCGAVGMERVPLPREGRLWAFTVQNFEPKPPYRSSGPFVPYGVGYVDLGPVLVESRLTENDPARLRTGQAMRLCLVPVFTDEDSVQVLTYAFGRVDEGER</sequence>
<name>A0ABY4KZI7_THEAE</name>
<dbReference type="PANTHER" id="PTHR34075:SF5">
    <property type="entry name" value="BLR3430 PROTEIN"/>
    <property type="match status" value="1"/>
</dbReference>
<evidence type="ECO:0000259" key="2">
    <source>
        <dbReference type="Pfam" id="PF12172"/>
    </source>
</evidence>
<dbReference type="Proteomes" id="UP000832041">
    <property type="component" value="Chromosome"/>
</dbReference>
<dbReference type="SUPFAM" id="SSF50249">
    <property type="entry name" value="Nucleic acid-binding proteins"/>
    <property type="match status" value="1"/>
</dbReference>
<organism evidence="3 4">
    <name type="scientific">Thermobifida alba</name>
    <name type="common">Thermomonospora alba</name>
    <dbReference type="NCBI Taxonomy" id="53522"/>
    <lineage>
        <taxon>Bacteria</taxon>
        <taxon>Bacillati</taxon>
        <taxon>Actinomycetota</taxon>
        <taxon>Actinomycetes</taxon>
        <taxon>Streptosporangiales</taxon>
        <taxon>Nocardiopsidaceae</taxon>
        <taxon>Thermobifida</taxon>
    </lineage>
</organism>
<keyword evidence="4" id="KW-1185">Reference proteome</keyword>
<evidence type="ECO:0000313" key="3">
    <source>
        <dbReference type="EMBL" id="UPT20499.1"/>
    </source>
</evidence>
<dbReference type="PANTHER" id="PTHR34075">
    <property type="entry name" value="BLR3430 PROTEIN"/>
    <property type="match status" value="1"/>
</dbReference>
<dbReference type="InterPro" id="IPR052513">
    <property type="entry name" value="Thioester_dehydratase-like"/>
</dbReference>
<evidence type="ECO:0000313" key="4">
    <source>
        <dbReference type="Proteomes" id="UP000832041"/>
    </source>
</evidence>
<dbReference type="GO" id="GO:0003677">
    <property type="term" value="F:DNA binding"/>
    <property type="evidence" value="ECO:0007669"/>
    <property type="project" value="UniProtKB-KW"/>
</dbReference>
<evidence type="ECO:0000259" key="1">
    <source>
        <dbReference type="Pfam" id="PF01796"/>
    </source>
</evidence>
<gene>
    <name evidence="3" type="ORF">FOF52_05530</name>
</gene>
<accession>A0ABY4KZI7</accession>
<protein>
    <submittedName>
        <fullName evidence="3">DNA-binding protein</fullName>
    </submittedName>
</protein>
<dbReference type="Pfam" id="PF12172">
    <property type="entry name" value="zf-ChsH2"/>
    <property type="match status" value="1"/>
</dbReference>
<keyword evidence="3" id="KW-0238">DNA-binding</keyword>
<feature type="domain" description="ChsH2 rubredoxin-like zinc ribbon" evidence="2">
    <location>
        <begin position="24"/>
        <end position="49"/>
    </location>
</feature>
<dbReference type="Pfam" id="PF01796">
    <property type="entry name" value="OB_ChsH2_C"/>
    <property type="match status" value="1"/>
</dbReference>
<dbReference type="InterPro" id="IPR012340">
    <property type="entry name" value="NA-bd_OB-fold"/>
</dbReference>
<dbReference type="InterPro" id="IPR002878">
    <property type="entry name" value="ChsH2_C"/>
</dbReference>
<dbReference type="EMBL" id="CP051627">
    <property type="protein sequence ID" value="UPT20499.1"/>
    <property type="molecule type" value="Genomic_DNA"/>
</dbReference>
<reference evidence="3 4" key="1">
    <citation type="submission" date="2020-04" db="EMBL/GenBank/DDBJ databases">
        <title>Thermobifida alba genome sequencing and assembly.</title>
        <authorList>
            <person name="Luzics S."/>
            <person name="Horvath B."/>
            <person name="Nagy I."/>
            <person name="Toth A."/>
            <person name="Nagy I."/>
            <person name="Kukolya J."/>
        </authorList>
    </citation>
    <scope>NUCLEOTIDE SEQUENCE [LARGE SCALE GENOMIC DNA]</scope>
    <source>
        <strain evidence="3 4">DSM 43795</strain>
    </source>
</reference>
<dbReference type="InterPro" id="IPR022002">
    <property type="entry name" value="ChsH2_Znr"/>
</dbReference>
<dbReference type="RefSeq" id="WP_248592757.1">
    <property type="nucleotide sequence ID" value="NZ_BAABEB010000012.1"/>
</dbReference>
<feature type="domain" description="ChsH2 C-terminal OB-fold" evidence="1">
    <location>
        <begin position="55"/>
        <end position="119"/>
    </location>
</feature>